<sequence length="367" mass="40125">MPNAAHASLEITGIPIDLVDMEEVVREIDEAARSRETLLISTVNSNFVALSARHRGFRDSLIESDLCTVDGVGVLLLCKLVSGRPISRVSGADILEVLRARAENSLGRPLRVFFLGGANGVADQARRRLNAARSPAICCVGALDPGFGSMDELSRAEVIDAINDAQPDFLIVALGAERGQAWLMRNGSRLKVPVRSHFGAAINFLAGTIERAPSRWQAFGMEWIWRITREPKLARRYWADALSLGWLLSSEVAPRALSIWVGRLVQTVYPSRPRISSTEEADRVLVRLGGRLADTHLDQLRTTFAAAITSGKPITLDLAGIVSASSEVRGAVLRLRREASRRSRPLHLIGARHGIQRSLAPDTELVR</sequence>
<evidence type="ECO:0000256" key="1">
    <source>
        <dbReference type="ARBA" id="ARBA00022676"/>
    </source>
</evidence>
<dbReference type="PANTHER" id="PTHR34136">
    <property type="match status" value="1"/>
</dbReference>
<dbReference type="EMBL" id="JALAZD010000001">
    <property type="protein sequence ID" value="MCI0125360.1"/>
    <property type="molecule type" value="Genomic_DNA"/>
</dbReference>
<dbReference type="CDD" id="cd06533">
    <property type="entry name" value="Glyco_transf_WecG_TagA"/>
    <property type="match status" value="1"/>
</dbReference>
<evidence type="ECO:0000259" key="3">
    <source>
        <dbReference type="PROSITE" id="PS50801"/>
    </source>
</evidence>
<accession>A0AA41QIR4</accession>
<gene>
    <name evidence="4" type="ORF">ML536_00815</name>
</gene>
<dbReference type="SUPFAM" id="SSF52091">
    <property type="entry name" value="SpoIIaa-like"/>
    <property type="match status" value="1"/>
</dbReference>
<protein>
    <submittedName>
        <fullName evidence="4">WecB/TagA/CpsF family glycosyltransferase</fullName>
    </submittedName>
</protein>
<dbReference type="InterPro" id="IPR002645">
    <property type="entry name" value="STAS_dom"/>
</dbReference>
<dbReference type="GO" id="GO:0016758">
    <property type="term" value="F:hexosyltransferase activity"/>
    <property type="evidence" value="ECO:0007669"/>
    <property type="project" value="TreeGrafter"/>
</dbReference>
<dbReference type="PROSITE" id="PS50801">
    <property type="entry name" value="STAS"/>
    <property type="match status" value="1"/>
</dbReference>
<feature type="domain" description="STAS" evidence="3">
    <location>
        <begin position="273"/>
        <end position="359"/>
    </location>
</feature>
<dbReference type="PANTHER" id="PTHR34136:SF1">
    <property type="entry name" value="UDP-N-ACETYL-D-MANNOSAMINURONIC ACID TRANSFERASE"/>
    <property type="match status" value="1"/>
</dbReference>
<keyword evidence="5" id="KW-1185">Reference proteome</keyword>
<dbReference type="InterPro" id="IPR036513">
    <property type="entry name" value="STAS_dom_sf"/>
</dbReference>
<dbReference type="Gene3D" id="3.30.750.24">
    <property type="entry name" value="STAS domain"/>
    <property type="match status" value="1"/>
</dbReference>
<name>A0AA41QIR4_9HYPH</name>
<organism evidence="4 5">
    <name type="scientific">Paradevosia shaoguanensis</name>
    <dbReference type="NCBI Taxonomy" id="1335043"/>
    <lineage>
        <taxon>Bacteria</taxon>
        <taxon>Pseudomonadati</taxon>
        <taxon>Pseudomonadota</taxon>
        <taxon>Alphaproteobacteria</taxon>
        <taxon>Hyphomicrobiales</taxon>
        <taxon>Devosiaceae</taxon>
        <taxon>Paradevosia</taxon>
    </lineage>
</organism>
<evidence type="ECO:0000313" key="5">
    <source>
        <dbReference type="Proteomes" id="UP001156140"/>
    </source>
</evidence>
<proteinExistence type="predicted"/>
<evidence type="ECO:0000313" key="4">
    <source>
        <dbReference type="EMBL" id="MCI0125360.1"/>
    </source>
</evidence>
<dbReference type="InterPro" id="IPR004629">
    <property type="entry name" value="WecG_TagA_CpsF"/>
</dbReference>
<dbReference type="CDD" id="cd07043">
    <property type="entry name" value="STAS_anti-anti-sigma_factors"/>
    <property type="match status" value="1"/>
</dbReference>
<dbReference type="Pfam" id="PF03808">
    <property type="entry name" value="Glyco_tran_WecG"/>
    <property type="match status" value="1"/>
</dbReference>
<dbReference type="RefSeq" id="WP_281734613.1">
    <property type="nucleotide sequence ID" value="NZ_JAKETQ010000001.1"/>
</dbReference>
<dbReference type="AlphaFoldDB" id="A0AA41QIR4"/>
<dbReference type="Proteomes" id="UP001156140">
    <property type="component" value="Unassembled WGS sequence"/>
</dbReference>
<keyword evidence="2" id="KW-0808">Transferase</keyword>
<evidence type="ECO:0000256" key="2">
    <source>
        <dbReference type="ARBA" id="ARBA00022679"/>
    </source>
</evidence>
<keyword evidence="1" id="KW-0328">Glycosyltransferase</keyword>
<reference evidence="4" key="1">
    <citation type="submission" date="2022-03" db="EMBL/GenBank/DDBJ databases">
        <title>The complete genome sequence of a Methyloterrigena soli.</title>
        <authorList>
            <person name="Zi Z."/>
        </authorList>
    </citation>
    <scope>NUCLEOTIDE SEQUENCE</scope>
    <source>
        <strain evidence="4">M48</strain>
    </source>
</reference>
<dbReference type="NCBIfam" id="TIGR00696">
    <property type="entry name" value="wecG_tagA_cpsF"/>
    <property type="match status" value="1"/>
</dbReference>
<comment type="caution">
    <text evidence="4">The sequence shown here is derived from an EMBL/GenBank/DDBJ whole genome shotgun (WGS) entry which is preliminary data.</text>
</comment>